<feature type="compositionally biased region" description="Polar residues" evidence="4">
    <location>
        <begin position="1026"/>
        <end position="1049"/>
    </location>
</feature>
<evidence type="ECO:0000259" key="6">
    <source>
        <dbReference type="PROSITE" id="PS50184"/>
    </source>
</evidence>
<dbReference type="GO" id="GO:0005576">
    <property type="term" value="C:extracellular region"/>
    <property type="evidence" value="ECO:0007669"/>
    <property type="project" value="UniProtKB-SubCell"/>
</dbReference>
<evidence type="ECO:0000256" key="1">
    <source>
        <dbReference type="ARBA" id="ARBA00004613"/>
    </source>
</evidence>
<feature type="compositionally biased region" description="Low complexity" evidence="4">
    <location>
        <begin position="1002"/>
        <end position="1014"/>
    </location>
</feature>
<feature type="domain" description="VWFC" evidence="6">
    <location>
        <begin position="111"/>
        <end position="171"/>
    </location>
</feature>
<feature type="signal peptide" evidence="5">
    <location>
        <begin position="1"/>
        <end position="21"/>
    </location>
</feature>
<dbReference type="PROSITE" id="PS50184">
    <property type="entry name" value="VWFC_2"/>
    <property type="match status" value="1"/>
</dbReference>
<proteinExistence type="predicted"/>
<keyword evidence="3 5" id="KW-0732">Signal</keyword>
<accession>A0A1B6J0H6</accession>
<evidence type="ECO:0000256" key="5">
    <source>
        <dbReference type="SAM" id="SignalP"/>
    </source>
</evidence>
<dbReference type="EMBL" id="GECU01015033">
    <property type="protein sequence ID" value="JAS92673.1"/>
    <property type="molecule type" value="Transcribed_RNA"/>
</dbReference>
<dbReference type="InterPro" id="IPR052424">
    <property type="entry name" value="Kielin_Chordin-BMP_Reg"/>
</dbReference>
<dbReference type="SMART" id="SM00214">
    <property type="entry name" value="VWC"/>
    <property type="match status" value="2"/>
</dbReference>
<protein>
    <recommendedName>
        <fullName evidence="6">VWFC domain-containing protein</fullName>
    </recommendedName>
</protein>
<name>A0A1B6J0H6_9HEMI</name>
<dbReference type="Gene3D" id="2.10.70.10">
    <property type="entry name" value="Complement Module, domain 1"/>
    <property type="match status" value="1"/>
</dbReference>
<evidence type="ECO:0000256" key="3">
    <source>
        <dbReference type="ARBA" id="ARBA00022729"/>
    </source>
</evidence>
<dbReference type="PANTHER" id="PTHR46698:SF4">
    <property type="entry name" value="CROSSVEINLESS 2"/>
    <property type="match status" value="1"/>
</dbReference>
<feature type="region of interest" description="Disordered" evidence="4">
    <location>
        <begin position="844"/>
        <end position="877"/>
    </location>
</feature>
<dbReference type="Pfam" id="PF23334">
    <property type="entry name" value="VWC2L_2nd"/>
    <property type="match status" value="1"/>
</dbReference>
<reference evidence="7" key="1">
    <citation type="submission" date="2015-11" db="EMBL/GenBank/DDBJ databases">
        <title>De novo transcriptome assembly of four potential Pierce s Disease insect vectors from Arizona vineyards.</title>
        <authorList>
            <person name="Tassone E.E."/>
        </authorList>
    </citation>
    <scope>NUCLEOTIDE SEQUENCE</scope>
</reference>
<feature type="region of interest" description="Disordered" evidence="4">
    <location>
        <begin position="1076"/>
        <end position="1137"/>
    </location>
</feature>
<feature type="chain" id="PRO_5008585529" description="VWFC domain-containing protein" evidence="5">
    <location>
        <begin position="22"/>
        <end position="1137"/>
    </location>
</feature>
<dbReference type="AlphaFoldDB" id="A0A1B6J0H6"/>
<feature type="compositionally biased region" description="Polar residues" evidence="4">
    <location>
        <begin position="340"/>
        <end position="358"/>
    </location>
</feature>
<feature type="region of interest" description="Disordered" evidence="4">
    <location>
        <begin position="175"/>
        <end position="199"/>
    </location>
</feature>
<organism evidence="7">
    <name type="scientific">Homalodisca liturata</name>
    <dbReference type="NCBI Taxonomy" id="320908"/>
    <lineage>
        <taxon>Eukaryota</taxon>
        <taxon>Metazoa</taxon>
        <taxon>Ecdysozoa</taxon>
        <taxon>Arthropoda</taxon>
        <taxon>Hexapoda</taxon>
        <taxon>Insecta</taxon>
        <taxon>Pterygota</taxon>
        <taxon>Neoptera</taxon>
        <taxon>Paraneoptera</taxon>
        <taxon>Hemiptera</taxon>
        <taxon>Auchenorrhyncha</taxon>
        <taxon>Membracoidea</taxon>
        <taxon>Cicadellidae</taxon>
        <taxon>Cicadellinae</taxon>
        <taxon>Proconiini</taxon>
        <taxon>Homalodisca</taxon>
    </lineage>
</organism>
<dbReference type="GO" id="GO:0030513">
    <property type="term" value="P:positive regulation of BMP signaling pathway"/>
    <property type="evidence" value="ECO:0007669"/>
    <property type="project" value="TreeGrafter"/>
</dbReference>
<evidence type="ECO:0000256" key="2">
    <source>
        <dbReference type="ARBA" id="ARBA00022525"/>
    </source>
</evidence>
<dbReference type="InterPro" id="IPR001007">
    <property type="entry name" value="VWF_dom"/>
</dbReference>
<dbReference type="SUPFAM" id="SSF57603">
    <property type="entry name" value="FnI-like domain"/>
    <property type="match status" value="2"/>
</dbReference>
<feature type="region of interest" description="Disordered" evidence="4">
    <location>
        <begin position="325"/>
        <end position="358"/>
    </location>
</feature>
<dbReference type="GO" id="GO:0036122">
    <property type="term" value="F:BMP binding"/>
    <property type="evidence" value="ECO:0007669"/>
    <property type="project" value="TreeGrafter"/>
</dbReference>
<evidence type="ECO:0000313" key="7">
    <source>
        <dbReference type="EMBL" id="JAS92673.1"/>
    </source>
</evidence>
<sequence length="1137" mass="126106">MLESRIALLWACSALLALATAGPLHRYPRETEDDQNMDLSAYANYTANEVCFSDNEVFQRGALMPNPGPCEECRCEPPSIVCHMIKCPVNNNGCRTIQRPNHCCPDYNCECDYNGQLYNDGERIDLPEEPCQVCYCKGGDVMCTSITCYQRDDCEPIHVPGQCCPKYDNCPLRDQASSSGDDKSVRTRSPNHSPKREMQPWLLTKSVLQTSSLPVLKTSEDLTTEENVVIVSDWLSERRSTTDDSGYQTLGPVVVTDSQNPTSKRHTISTINPDGSIVRQSETITPLDEVIFTRVDMPRGNPEQSHESQTVPPFTAPIVTHTLLNSSEPSKETATVRDATPSSNSTHSSADGNLNSTVTGMKTNSIVWIDEEKESSGAAEATTITSTEPSLNLKSVGMNDKSRIKIDGLQHEHTESPDEMYTTSDYFTRPKDNNDSLSEVGLINDPIVTSNNEGNKSNIELDAETKLDDKDKQNIGEPAEEFTLDHFFGFDKVYEEEVSLDTTSFEASTFGNTEKHLDNIQSTNDLNAGSEDTTGYLETSTVQDDVVEHSSNEASEIPSAKIFKDESDDSSMILTEGENNNPKDITAINSEEVESTTAYITEDHMSELNLKSSEFIEDSHLVENAKNLEETTDFEVTTLEATENPLNGDVFKGKIVQINISNVTLNDNTYADTTTEVLEMEEIPQSTSGQEVSSEVPVVQNSLEAKHEAHIEAINGEGNVPNDESITEKQSTLHNQFVGTITDITSRETIDEQTEENRDKNNLPSIQEPQPRESSEDFTGIRTNEELLNEPKEVISNPPILELNSHVPFLQIGGHFSSDSYSAVNEESQNAQEKKAKLRNELLENSEKDPVQVETGTTLQPFPDITNPDESNSDESSEKHELITSYISEVDTTSHIPLTPGDLKVIAEYMINERIKPANQKNNSTYLENQWLKGNLTSEEKMASILSAANITIGIINRTSSEAKSVWPETSTKTNEILKVEKFEKEQLFKGNSILDGKSAVSKYSKSQDQSKSYSKAEKYGDSITPPDNLSSNISMDANNEQDSSTSGYYNRKDSTENIFMGKILVPQNNLTEATFLINSPRSPTEDVNKTTVTEEKEDHSRTQRVLSSSSEETDSDDITSDSARFQDTPVHHKEAP</sequence>
<gene>
    <name evidence="7" type="ORF">g.48386</name>
</gene>
<comment type="subcellular location">
    <subcellularLocation>
        <location evidence="1">Secreted</location>
    </subcellularLocation>
</comment>
<feature type="compositionally biased region" description="Basic and acidic residues" evidence="4">
    <location>
        <begin position="745"/>
        <end position="761"/>
    </location>
</feature>
<feature type="region of interest" description="Disordered" evidence="4">
    <location>
        <begin position="1000"/>
        <end position="1051"/>
    </location>
</feature>
<keyword evidence="2" id="KW-0964">Secreted</keyword>
<evidence type="ECO:0000256" key="4">
    <source>
        <dbReference type="SAM" id="MobiDB-lite"/>
    </source>
</evidence>
<feature type="region of interest" description="Disordered" evidence="4">
    <location>
        <begin position="743"/>
        <end position="778"/>
    </location>
</feature>
<dbReference type="PANTHER" id="PTHR46698">
    <property type="entry name" value="CROSSVEINLESS 2"/>
    <property type="match status" value="1"/>
</dbReference>
<feature type="compositionally biased region" description="Basic and acidic residues" evidence="4">
    <location>
        <begin position="1084"/>
        <end position="1102"/>
    </location>
</feature>